<proteinExistence type="predicted"/>
<dbReference type="PANTHER" id="PTHR46651:SF1">
    <property type="entry name" value="SMALL MUTS RELATED FAMILY PROTEIN"/>
    <property type="match status" value="1"/>
</dbReference>
<gene>
    <name evidence="3" type="ORF">M6B38_277085</name>
</gene>
<comment type="caution">
    <text evidence="3">The sequence shown here is derived from an EMBL/GenBank/DDBJ whole genome shotgun (WGS) entry which is preliminary data.</text>
</comment>
<dbReference type="SUPFAM" id="SSF160443">
    <property type="entry name" value="SMR domain-like"/>
    <property type="match status" value="1"/>
</dbReference>
<dbReference type="InterPro" id="IPR041806">
    <property type="entry name" value="CID5/6/7_CUE"/>
</dbReference>
<evidence type="ECO:0000256" key="1">
    <source>
        <dbReference type="SAM" id="MobiDB-lite"/>
    </source>
</evidence>
<dbReference type="InterPro" id="IPR002625">
    <property type="entry name" value="Smr_dom"/>
</dbReference>
<feature type="compositionally biased region" description="Basic and acidic residues" evidence="1">
    <location>
        <begin position="338"/>
        <end position="347"/>
    </location>
</feature>
<dbReference type="InterPro" id="IPR053242">
    <property type="entry name" value="PAM2-like_domain"/>
</dbReference>
<protein>
    <submittedName>
        <fullName evidence="3">Polyadenylate-binding protein-interacting protein 7-like</fullName>
    </submittedName>
</protein>
<dbReference type="Gene3D" id="3.30.1370.110">
    <property type="match status" value="1"/>
</dbReference>
<reference evidence="3" key="1">
    <citation type="journal article" date="2023" name="GigaByte">
        <title>Genome assembly of the bearded iris, Iris pallida Lam.</title>
        <authorList>
            <person name="Bruccoleri R.E."/>
            <person name="Oakeley E.J."/>
            <person name="Faust A.M.E."/>
            <person name="Altorfer M."/>
            <person name="Dessus-Babus S."/>
            <person name="Burckhardt D."/>
            <person name="Oertli M."/>
            <person name="Naumann U."/>
            <person name="Petersen F."/>
            <person name="Wong J."/>
        </authorList>
    </citation>
    <scope>NUCLEOTIDE SEQUENCE</scope>
    <source>
        <strain evidence="3">GSM-AAB239-AS_SAM_17_03QT</strain>
    </source>
</reference>
<evidence type="ECO:0000259" key="2">
    <source>
        <dbReference type="PROSITE" id="PS50828"/>
    </source>
</evidence>
<feature type="region of interest" description="Disordered" evidence="1">
    <location>
        <begin position="337"/>
        <end position="356"/>
    </location>
</feature>
<evidence type="ECO:0000313" key="3">
    <source>
        <dbReference type="EMBL" id="KAJ6847504.1"/>
    </source>
</evidence>
<dbReference type="InterPro" id="IPR013899">
    <property type="entry name" value="DUF1771"/>
</dbReference>
<dbReference type="InterPro" id="IPR036063">
    <property type="entry name" value="Smr_dom_sf"/>
</dbReference>
<dbReference type="Proteomes" id="UP001140949">
    <property type="component" value="Unassembled WGS sequence"/>
</dbReference>
<evidence type="ECO:0000313" key="4">
    <source>
        <dbReference type="Proteomes" id="UP001140949"/>
    </source>
</evidence>
<dbReference type="EMBL" id="JANAVB010005397">
    <property type="protein sequence ID" value="KAJ6847504.1"/>
    <property type="molecule type" value="Genomic_DNA"/>
</dbReference>
<dbReference type="Pfam" id="PF07145">
    <property type="entry name" value="PAM2"/>
    <property type="match status" value="1"/>
</dbReference>
<dbReference type="AlphaFoldDB" id="A0AAX6I3Y1"/>
<dbReference type="SMART" id="SM01162">
    <property type="entry name" value="DUF1771"/>
    <property type="match status" value="1"/>
</dbReference>
<sequence length="588" mass="64675">MNLSGKLFSNNKDGKLNMPNKVSALNPNAAEFVPSASRLQFGNANGADVTRLDPPGPSKAVLDRTGSKISNNSDEEAHQFWWHQLPDDITPDFTSMGEEELYTPGQLSLDSLSLHENVEASRFPAFGKNQLFGTRQDVSSYGISNQNSGEKVGYPISTYMEDQSSNSIMKVSTTEWDKQLINGGDHVTNTKDDYHYNEDPTAGLLTDLISEYASLEDAGINPVDFLTSQFPGFSSESLADVYYANGCDLNSTIEILTQLELQVDASFNQNMNSKSSEAPSFNVLDFPALSAADTQNGMSKFNGGDLLQTSNSLRFSSISKGTTDFASAVRKLAAQDSAHQKYERSRPADGNIGSSKSSHVLASYSGHGKLDYGDKVRSSAAVRAAPVWLETGEAVGNTHFNHCTLSIYLECDYWFLLNICFPTNIDMTGNMYTEMREDARDLARLRNVCFEQARQAYLIGNGALARELSRKGQLYNMQMKEAHGKARETIYRQRNPVGPGTRTQDPVIDLHGLHVNEAIHVLEHELRILRGTARSAGQRLQVMVCVGTGHHTKGARTPARLPVAVEQFLVEEGLHFTQPQPGLLRVVI</sequence>
<dbReference type="PANTHER" id="PTHR46651">
    <property type="entry name" value="POLYADENYLATE-BINDING PROTEIN-INTERACTING PROTEIN 7"/>
    <property type="match status" value="1"/>
</dbReference>
<dbReference type="InterPro" id="IPR009818">
    <property type="entry name" value="PAM2_motif"/>
</dbReference>
<organism evidence="3 4">
    <name type="scientific">Iris pallida</name>
    <name type="common">Sweet iris</name>
    <dbReference type="NCBI Taxonomy" id="29817"/>
    <lineage>
        <taxon>Eukaryota</taxon>
        <taxon>Viridiplantae</taxon>
        <taxon>Streptophyta</taxon>
        <taxon>Embryophyta</taxon>
        <taxon>Tracheophyta</taxon>
        <taxon>Spermatophyta</taxon>
        <taxon>Magnoliopsida</taxon>
        <taxon>Liliopsida</taxon>
        <taxon>Asparagales</taxon>
        <taxon>Iridaceae</taxon>
        <taxon>Iridoideae</taxon>
        <taxon>Irideae</taxon>
        <taxon>Iris</taxon>
    </lineage>
</organism>
<feature type="domain" description="Smr" evidence="2">
    <location>
        <begin position="508"/>
        <end position="588"/>
    </location>
</feature>
<name>A0AAX6I3Y1_IRIPA</name>
<reference evidence="3" key="2">
    <citation type="submission" date="2023-04" db="EMBL/GenBank/DDBJ databases">
        <authorList>
            <person name="Bruccoleri R.E."/>
            <person name="Oakeley E.J."/>
            <person name="Faust A.-M."/>
            <person name="Dessus-Babus S."/>
            <person name="Altorfer M."/>
            <person name="Burckhardt D."/>
            <person name="Oertli M."/>
            <person name="Naumann U."/>
            <person name="Petersen F."/>
            <person name="Wong J."/>
        </authorList>
    </citation>
    <scope>NUCLEOTIDE SEQUENCE</scope>
    <source>
        <strain evidence="3">GSM-AAB239-AS_SAM_17_03QT</strain>
        <tissue evidence="3">Leaf</tissue>
    </source>
</reference>
<dbReference type="CDD" id="cd14371">
    <property type="entry name" value="CUE_CID7_like"/>
    <property type="match status" value="1"/>
</dbReference>
<dbReference type="SMART" id="SM00463">
    <property type="entry name" value="SMR"/>
    <property type="match status" value="1"/>
</dbReference>
<keyword evidence="4" id="KW-1185">Reference proteome</keyword>
<dbReference type="PROSITE" id="PS50828">
    <property type="entry name" value="SMR"/>
    <property type="match status" value="1"/>
</dbReference>
<accession>A0AAX6I3Y1</accession>
<dbReference type="Pfam" id="PF08590">
    <property type="entry name" value="DUF1771"/>
    <property type="match status" value="1"/>
</dbReference>
<feature type="region of interest" description="Disordered" evidence="1">
    <location>
        <begin position="47"/>
        <end position="72"/>
    </location>
</feature>